<dbReference type="Pfam" id="PF09148">
    <property type="entry name" value="DUF1934"/>
    <property type="match status" value="1"/>
</dbReference>
<reference evidence="1 2" key="1">
    <citation type="journal article" date="2014" name="Int. J. Syst. Evol. Microbiol.">
        <title>Phylogenomics and the dynamic genome evolution of the genus Streptococcus.</title>
        <authorList>
            <consortium name="The Broad Institute Genome Sequencing Platform"/>
            <person name="Richards V.P."/>
            <person name="Palmer S.R."/>
            <person name="Pavinski Bitar P.D."/>
            <person name="Qin X."/>
            <person name="Weinstock G.M."/>
            <person name="Highlander S.K."/>
            <person name="Town C.D."/>
            <person name="Burne R.A."/>
            <person name="Stanhope M.J."/>
        </authorList>
    </citation>
    <scope>NUCLEOTIDE SEQUENCE [LARGE SCALE GENOMIC DNA]</scope>
    <source>
        <strain evidence="1 2">NCTC 11558</strain>
    </source>
</reference>
<dbReference type="AlphaFoldDB" id="G5JYQ4"/>
<dbReference type="OrthoDB" id="2233368at2"/>
<organism evidence="1 2">
    <name type="scientific">Streptococcus macacae NCTC 11558</name>
    <dbReference type="NCBI Taxonomy" id="764298"/>
    <lineage>
        <taxon>Bacteria</taxon>
        <taxon>Bacillati</taxon>
        <taxon>Bacillota</taxon>
        <taxon>Bacilli</taxon>
        <taxon>Lactobacillales</taxon>
        <taxon>Streptococcaceae</taxon>
        <taxon>Streptococcus</taxon>
    </lineage>
</organism>
<sequence length="128" mass="15363">MNIQMRNIIKVDDQTEVLEQSYPVEIVVKKGTHYFIFENEEKEKVIIKCNENELLMTRFSKPKSMMRFIKNAEAELQLATPLGLQRFRSLTRYYLFDQKKKILELHYQLLALNEDSHFADYQLRISWG</sequence>
<dbReference type="EMBL" id="AEUW02000001">
    <property type="protein sequence ID" value="EHJ53374.1"/>
    <property type="molecule type" value="Genomic_DNA"/>
</dbReference>
<name>G5JYQ4_9STRE</name>
<evidence type="ECO:0008006" key="3">
    <source>
        <dbReference type="Google" id="ProtNLM"/>
    </source>
</evidence>
<dbReference type="eggNOG" id="COG4506">
    <property type="taxonomic scope" value="Bacteria"/>
</dbReference>
<dbReference type="Proteomes" id="UP000003573">
    <property type="component" value="Unassembled WGS sequence"/>
</dbReference>
<keyword evidence="2" id="KW-1185">Reference proteome</keyword>
<proteinExistence type="predicted"/>
<dbReference type="Gene3D" id="2.40.128.20">
    <property type="match status" value="1"/>
</dbReference>
<gene>
    <name evidence="1" type="ORF">STRMA_0317</name>
</gene>
<accession>G5JYQ4</accession>
<dbReference type="RefSeq" id="WP_003082449.1">
    <property type="nucleotide sequence ID" value="NZ_AEUW02000001.1"/>
</dbReference>
<evidence type="ECO:0000313" key="1">
    <source>
        <dbReference type="EMBL" id="EHJ53374.1"/>
    </source>
</evidence>
<dbReference type="InterPro" id="IPR015231">
    <property type="entry name" value="DUF1934"/>
</dbReference>
<dbReference type="SUPFAM" id="SSF50814">
    <property type="entry name" value="Lipocalins"/>
    <property type="match status" value="1"/>
</dbReference>
<protein>
    <recommendedName>
        <fullName evidence="3">DUF1934 domain-containing protein</fullName>
    </recommendedName>
</protein>
<dbReference type="STRING" id="764298.STRMA_0317"/>
<dbReference type="InterPro" id="IPR012674">
    <property type="entry name" value="Calycin"/>
</dbReference>
<comment type="caution">
    <text evidence="1">The sequence shown here is derived from an EMBL/GenBank/DDBJ whole genome shotgun (WGS) entry which is preliminary data.</text>
</comment>
<evidence type="ECO:0000313" key="2">
    <source>
        <dbReference type="Proteomes" id="UP000003573"/>
    </source>
</evidence>